<organism evidence="1 2">
    <name type="scientific">Noviherbaspirillum album</name>
    <dbReference type="NCBI Taxonomy" id="3080276"/>
    <lineage>
        <taxon>Bacteria</taxon>
        <taxon>Pseudomonadati</taxon>
        <taxon>Pseudomonadota</taxon>
        <taxon>Betaproteobacteria</taxon>
        <taxon>Burkholderiales</taxon>
        <taxon>Oxalobacteraceae</taxon>
        <taxon>Noviherbaspirillum</taxon>
    </lineage>
</organism>
<keyword evidence="2" id="KW-1185">Reference proteome</keyword>
<name>A0ABU6J9W5_9BURK</name>
<sequence length="86" mass="9536">MSLLLKFRDRDTPFGVTRETLQALSEKLGVNETMTIHYALSKLAHDVLPGYEMDDGPLTPEDRASIASAAEAQMPKGKLRSKKSLF</sequence>
<proteinExistence type="predicted"/>
<dbReference type="Proteomes" id="UP001352263">
    <property type="component" value="Unassembled WGS sequence"/>
</dbReference>
<dbReference type="RefSeq" id="WP_326507162.1">
    <property type="nucleotide sequence ID" value="NZ_JAWIIV010000011.1"/>
</dbReference>
<dbReference type="EMBL" id="JAWIIV010000011">
    <property type="protein sequence ID" value="MEC4720444.1"/>
    <property type="molecule type" value="Genomic_DNA"/>
</dbReference>
<protein>
    <submittedName>
        <fullName evidence="1">Uncharacterized protein</fullName>
    </submittedName>
</protein>
<evidence type="ECO:0000313" key="2">
    <source>
        <dbReference type="Proteomes" id="UP001352263"/>
    </source>
</evidence>
<accession>A0ABU6J9W5</accession>
<gene>
    <name evidence="1" type="ORF">RY831_14875</name>
</gene>
<evidence type="ECO:0000313" key="1">
    <source>
        <dbReference type="EMBL" id="MEC4720444.1"/>
    </source>
</evidence>
<comment type="caution">
    <text evidence="1">The sequence shown here is derived from an EMBL/GenBank/DDBJ whole genome shotgun (WGS) entry which is preliminary data.</text>
</comment>
<reference evidence="1 2" key="1">
    <citation type="submission" date="2023-10" db="EMBL/GenBank/DDBJ databases">
        <title>Noviherbaspirillum sp. CPCC 100848 genome assembly.</title>
        <authorList>
            <person name="Li X.Y."/>
            <person name="Fang X.M."/>
        </authorList>
    </citation>
    <scope>NUCLEOTIDE SEQUENCE [LARGE SCALE GENOMIC DNA]</scope>
    <source>
        <strain evidence="1 2">CPCC 100848</strain>
    </source>
</reference>